<organism evidence="1 2">
    <name type="scientific">Melia azedarach</name>
    <name type="common">Chinaberry tree</name>
    <dbReference type="NCBI Taxonomy" id="155640"/>
    <lineage>
        <taxon>Eukaryota</taxon>
        <taxon>Viridiplantae</taxon>
        <taxon>Streptophyta</taxon>
        <taxon>Embryophyta</taxon>
        <taxon>Tracheophyta</taxon>
        <taxon>Spermatophyta</taxon>
        <taxon>Magnoliopsida</taxon>
        <taxon>eudicotyledons</taxon>
        <taxon>Gunneridae</taxon>
        <taxon>Pentapetalae</taxon>
        <taxon>rosids</taxon>
        <taxon>malvids</taxon>
        <taxon>Sapindales</taxon>
        <taxon>Meliaceae</taxon>
        <taxon>Melia</taxon>
    </lineage>
</organism>
<comment type="caution">
    <text evidence="1">The sequence shown here is derived from an EMBL/GenBank/DDBJ whole genome shotgun (WGS) entry which is preliminary data.</text>
</comment>
<evidence type="ECO:0000313" key="1">
    <source>
        <dbReference type="EMBL" id="KAJ4713667.1"/>
    </source>
</evidence>
<dbReference type="Proteomes" id="UP001164539">
    <property type="component" value="Chromosome 8"/>
</dbReference>
<proteinExistence type="predicted"/>
<evidence type="ECO:0000313" key="2">
    <source>
        <dbReference type="Proteomes" id="UP001164539"/>
    </source>
</evidence>
<dbReference type="EMBL" id="CM051401">
    <property type="protein sequence ID" value="KAJ4713667.1"/>
    <property type="molecule type" value="Genomic_DNA"/>
</dbReference>
<gene>
    <name evidence="1" type="ORF">OWV82_015724</name>
</gene>
<reference evidence="1 2" key="1">
    <citation type="journal article" date="2023" name="Science">
        <title>Complex scaffold remodeling in plant triterpene biosynthesis.</title>
        <authorList>
            <person name="De La Pena R."/>
            <person name="Hodgson H."/>
            <person name="Liu J.C."/>
            <person name="Stephenson M.J."/>
            <person name="Martin A.C."/>
            <person name="Owen C."/>
            <person name="Harkess A."/>
            <person name="Leebens-Mack J."/>
            <person name="Jimenez L.E."/>
            <person name="Osbourn A."/>
            <person name="Sattely E.S."/>
        </authorList>
    </citation>
    <scope>NUCLEOTIDE SEQUENCE [LARGE SCALE GENOMIC DNA]</scope>
    <source>
        <strain evidence="2">cv. JPN11</strain>
        <tissue evidence="1">Leaf</tissue>
    </source>
</reference>
<keyword evidence="2" id="KW-1185">Reference proteome</keyword>
<sequence length="380" mass="43666">MESFGLLNNDICFNVLSRLPTKHLLGLKCVCKGWCQLISDRFFSRIQSQRREPIPGFLFQQRFQWCSDDIKTITHITVESGSTGLPQSVFSFLPEDVVVLSSCNGLVCCRSCLPFEEPAIYVCNPVNKNWIKLKWTEPDKEDSIAVVFDPCRDTMDSSTRFKLVRVCQLGIESENIYFSFDIYSSNTGAWRTSKEICHCRDKLLKNKGVLIGGILHWLTDGDGILTFNIENELSWLISVPVPAAELESTSQSCIGESDGQLYYAMVSENGLIIWFLEDYFDFKWNLKYSKTLEVMEEEYSSFPCNLRERVTRVQTIDSTPWMDPLAFKDGYLLMRVHTNIYLYHVESNKMNEVCFISKLGSYSLYRPTVLPYSLSLVPLN</sequence>
<protein>
    <submittedName>
        <fullName evidence="1">F-box protein</fullName>
    </submittedName>
</protein>
<name>A0ACC1XRY6_MELAZ</name>
<accession>A0ACC1XRY6</accession>